<dbReference type="InParanoid" id="A0A0D0DCP2"/>
<name>A0A0D0DCP2_9AGAM</name>
<evidence type="ECO:0000313" key="2">
    <source>
        <dbReference type="Proteomes" id="UP000054538"/>
    </source>
</evidence>
<dbReference type="HOGENOM" id="CLU_2360353_0_0_1"/>
<reference evidence="2" key="2">
    <citation type="submission" date="2015-01" db="EMBL/GenBank/DDBJ databases">
        <title>Evolutionary Origins and Diversification of the Mycorrhizal Mutualists.</title>
        <authorList>
            <consortium name="DOE Joint Genome Institute"/>
            <consortium name="Mycorrhizal Genomics Consortium"/>
            <person name="Kohler A."/>
            <person name="Kuo A."/>
            <person name="Nagy L.G."/>
            <person name="Floudas D."/>
            <person name="Copeland A."/>
            <person name="Barry K.W."/>
            <person name="Cichocki N."/>
            <person name="Veneault-Fourrey C."/>
            <person name="LaButti K."/>
            <person name="Lindquist E.A."/>
            <person name="Lipzen A."/>
            <person name="Lundell T."/>
            <person name="Morin E."/>
            <person name="Murat C."/>
            <person name="Riley R."/>
            <person name="Ohm R."/>
            <person name="Sun H."/>
            <person name="Tunlid A."/>
            <person name="Henrissat B."/>
            <person name="Grigoriev I.V."/>
            <person name="Hibbett D.S."/>
            <person name="Martin F."/>
        </authorList>
    </citation>
    <scope>NUCLEOTIDE SEQUENCE [LARGE SCALE GENOMIC DNA]</scope>
    <source>
        <strain evidence="2">Ve08.2h10</strain>
    </source>
</reference>
<keyword evidence="2" id="KW-1185">Reference proteome</keyword>
<sequence length="96" mass="10769">MLNTMRNGVKWSAVATHWNAPCGLEVPAFKISSSLCFSRRTEFTTSHSPDKILMSGQEWRVAHNVSNGIKREEAGMQYVEHARQSATHPTIITVEI</sequence>
<dbReference type="AlphaFoldDB" id="A0A0D0DCP2"/>
<organism evidence="1 2">
    <name type="scientific">Paxillus rubicundulus Ve08.2h10</name>
    <dbReference type="NCBI Taxonomy" id="930991"/>
    <lineage>
        <taxon>Eukaryota</taxon>
        <taxon>Fungi</taxon>
        <taxon>Dikarya</taxon>
        <taxon>Basidiomycota</taxon>
        <taxon>Agaricomycotina</taxon>
        <taxon>Agaricomycetes</taxon>
        <taxon>Agaricomycetidae</taxon>
        <taxon>Boletales</taxon>
        <taxon>Paxilineae</taxon>
        <taxon>Paxillaceae</taxon>
        <taxon>Paxillus</taxon>
    </lineage>
</organism>
<dbReference type="Proteomes" id="UP000054538">
    <property type="component" value="Unassembled WGS sequence"/>
</dbReference>
<gene>
    <name evidence="1" type="ORF">PAXRUDRAFT_504358</name>
</gene>
<accession>A0A0D0DCP2</accession>
<reference evidence="1 2" key="1">
    <citation type="submission" date="2014-04" db="EMBL/GenBank/DDBJ databases">
        <authorList>
            <consortium name="DOE Joint Genome Institute"/>
            <person name="Kuo A."/>
            <person name="Kohler A."/>
            <person name="Jargeat P."/>
            <person name="Nagy L.G."/>
            <person name="Floudas D."/>
            <person name="Copeland A."/>
            <person name="Barry K.W."/>
            <person name="Cichocki N."/>
            <person name="Veneault-Fourrey C."/>
            <person name="LaButti K."/>
            <person name="Lindquist E.A."/>
            <person name="Lipzen A."/>
            <person name="Lundell T."/>
            <person name="Morin E."/>
            <person name="Murat C."/>
            <person name="Sun H."/>
            <person name="Tunlid A."/>
            <person name="Henrissat B."/>
            <person name="Grigoriev I.V."/>
            <person name="Hibbett D.S."/>
            <person name="Martin F."/>
            <person name="Nordberg H.P."/>
            <person name="Cantor M.N."/>
            <person name="Hua S.X."/>
        </authorList>
    </citation>
    <scope>NUCLEOTIDE SEQUENCE [LARGE SCALE GENOMIC DNA]</scope>
    <source>
        <strain evidence="1 2">Ve08.2h10</strain>
    </source>
</reference>
<proteinExistence type="predicted"/>
<evidence type="ECO:0000313" key="1">
    <source>
        <dbReference type="EMBL" id="KIK75140.1"/>
    </source>
</evidence>
<dbReference type="EMBL" id="KN828312">
    <property type="protein sequence ID" value="KIK75140.1"/>
    <property type="molecule type" value="Genomic_DNA"/>
</dbReference>
<protein>
    <submittedName>
        <fullName evidence="1">Uncharacterized protein</fullName>
    </submittedName>
</protein>